<dbReference type="CDD" id="cd00590">
    <property type="entry name" value="RRM_SF"/>
    <property type="match status" value="1"/>
</dbReference>
<keyword evidence="1" id="KW-0694">RNA-binding</keyword>
<comment type="caution">
    <text evidence="4">The sequence shown here is derived from an EMBL/GenBank/DDBJ whole genome shotgun (WGS) entry which is preliminary data.</text>
</comment>
<organism evidence="4 5">
    <name type="scientific">Tanacetum coccineum</name>
    <dbReference type="NCBI Taxonomy" id="301880"/>
    <lineage>
        <taxon>Eukaryota</taxon>
        <taxon>Viridiplantae</taxon>
        <taxon>Streptophyta</taxon>
        <taxon>Embryophyta</taxon>
        <taxon>Tracheophyta</taxon>
        <taxon>Spermatophyta</taxon>
        <taxon>Magnoliopsida</taxon>
        <taxon>eudicotyledons</taxon>
        <taxon>Gunneridae</taxon>
        <taxon>Pentapetalae</taxon>
        <taxon>asterids</taxon>
        <taxon>campanulids</taxon>
        <taxon>Asterales</taxon>
        <taxon>Asteraceae</taxon>
        <taxon>Asteroideae</taxon>
        <taxon>Anthemideae</taxon>
        <taxon>Anthemidinae</taxon>
        <taxon>Tanacetum</taxon>
    </lineage>
</organism>
<evidence type="ECO:0000259" key="3">
    <source>
        <dbReference type="PROSITE" id="PS50102"/>
    </source>
</evidence>
<dbReference type="Gene3D" id="3.30.70.330">
    <property type="match status" value="1"/>
</dbReference>
<dbReference type="InterPro" id="IPR035979">
    <property type="entry name" value="RBD_domain_sf"/>
</dbReference>
<sequence length="472" mass="53073">MGSFSTKEDDLARISISVFITNFPLSTSAKELFHACKQYGHVVDSFIPTKKSKNGKRFGFVRFINVFNEERLVNNLCTVWIDRHKLHANIARFQRSQVKKDGDGGKQNNFHSSPKEILKTNVPKGEGKSYMGVLKGDKHIEVQVSKSEPALVLGDECMVTKEISNALFGRVKEFASLANLKLAMTNEGFVDLTIKYMGELWVMLEFKSEESKSKFNDNISVASWFSQIIEASLDFTVEGRIAWVEVEGIPFKLWSGNTFSRIANKWGKLLDVDDQEDSCFHSKRLCIHTKSGTSIKEEFKVIHRGKAYWIRANETPGWVPEFTDDLDDEDDQDDIKSNDDISDIHKMDNTGENSVGEEIPETIFAEDGTVKSRAEGDFKDKNVDMSEDPFNIYSLLNKNKCTNGNVNNSGSSLKYPPGFTPSVGIDEKDVSVVDGTTRNDGTTRVKNKEEYTDAFSDCRDKCNSNENGAESI</sequence>
<dbReference type="EMBL" id="BQNB010012406">
    <property type="protein sequence ID" value="GJT03185.1"/>
    <property type="molecule type" value="Genomic_DNA"/>
</dbReference>
<dbReference type="InterPro" id="IPR012677">
    <property type="entry name" value="Nucleotide-bd_a/b_plait_sf"/>
</dbReference>
<accession>A0ABQ5AKG9</accession>
<evidence type="ECO:0000313" key="5">
    <source>
        <dbReference type="Proteomes" id="UP001151760"/>
    </source>
</evidence>
<dbReference type="SMART" id="SM00360">
    <property type="entry name" value="RRM"/>
    <property type="match status" value="1"/>
</dbReference>
<gene>
    <name evidence="4" type="ORF">Tco_0824354</name>
</gene>
<dbReference type="Proteomes" id="UP001151760">
    <property type="component" value="Unassembled WGS sequence"/>
</dbReference>
<feature type="compositionally biased region" description="Basic and acidic residues" evidence="2">
    <location>
        <begin position="334"/>
        <end position="349"/>
    </location>
</feature>
<reference evidence="4" key="2">
    <citation type="submission" date="2022-01" db="EMBL/GenBank/DDBJ databases">
        <authorList>
            <person name="Yamashiro T."/>
            <person name="Shiraishi A."/>
            <person name="Satake H."/>
            <person name="Nakayama K."/>
        </authorList>
    </citation>
    <scope>NUCLEOTIDE SEQUENCE</scope>
</reference>
<evidence type="ECO:0000313" key="4">
    <source>
        <dbReference type="EMBL" id="GJT03185.1"/>
    </source>
</evidence>
<reference evidence="4" key="1">
    <citation type="journal article" date="2022" name="Int. J. Mol. Sci.">
        <title>Draft Genome of Tanacetum Coccineum: Genomic Comparison of Closely Related Tanacetum-Family Plants.</title>
        <authorList>
            <person name="Yamashiro T."/>
            <person name="Shiraishi A."/>
            <person name="Nakayama K."/>
            <person name="Satake H."/>
        </authorList>
    </citation>
    <scope>NUCLEOTIDE SEQUENCE</scope>
</reference>
<evidence type="ECO:0000256" key="1">
    <source>
        <dbReference type="PROSITE-ProRule" id="PRU00176"/>
    </source>
</evidence>
<dbReference type="InterPro" id="IPR000504">
    <property type="entry name" value="RRM_dom"/>
</dbReference>
<dbReference type="SUPFAM" id="SSF54928">
    <property type="entry name" value="RNA-binding domain, RBD"/>
    <property type="match status" value="1"/>
</dbReference>
<proteinExistence type="predicted"/>
<dbReference type="PROSITE" id="PS50102">
    <property type="entry name" value="RRM"/>
    <property type="match status" value="1"/>
</dbReference>
<evidence type="ECO:0000256" key="2">
    <source>
        <dbReference type="SAM" id="MobiDB-lite"/>
    </source>
</evidence>
<dbReference type="Pfam" id="PF00076">
    <property type="entry name" value="RRM_1"/>
    <property type="match status" value="1"/>
</dbReference>
<keyword evidence="5" id="KW-1185">Reference proteome</keyword>
<feature type="domain" description="RRM" evidence="3">
    <location>
        <begin position="16"/>
        <end position="93"/>
    </location>
</feature>
<name>A0ABQ5AKG9_9ASTR</name>
<feature type="region of interest" description="Disordered" evidence="2">
    <location>
        <begin position="329"/>
        <end position="354"/>
    </location>
</feature>
<protein>
    <submittedName>
        <fullName evidence="4">Nucleotide-binding alpha-beta plait domain-containing protein</fullName>
    </submittedName>
</protein>